<feature type="domain" description="Replication-associated protein ORF2/G2P" evidence="1">
    <location>
        <begin position="68"/>
        <end position="184"/>
    </location>
</feature>
<evidence type="ECO:0000313" key="2">
    <source>
        <dbReference type="EMBL" id="CRY97201.1"/>
    </source>
</evidence>
<protein>
    <recommendedName>
        <fullName evidence="1">Replication-associated protein ORF2/G2P domain-containing protein</fullName>
    </recommendedName>
</protein>
<dbReference type="EMBL" id="LN853965">
    <property type="protein sequence ID" value="CRY97201.1"/>
    <property type="molecule type" value="Genomic_DNA"/>
</dbReference>
<dbReference type="AlphaFoldDB" id="A0A0H5Q595"/>
<name>A0A0H5Q595_9ZZZZ</name>
<proteinExistence type="predicted"/>
<dbReference type="InterPro" id="IPR056906">
    <property type="entry name" value="ORF2/G2P_dom"/>
</dbReference>
<dbReference type="Pfam" id="PF23343">
    <property type="entry name" value="REP_ORF2-G2P"/>
    <property type="match status" value="1"/>
</dbReference>
<reference evidence="2" key="2">
    <citation type="submission" date="2015-07" db="EMBL/GenBank/DDBJ databases">
        <title>Plasmids, circular viruses and viroids from rat gut.</title>
        <authorList>
            <person name="Jorgensen T.J."/>
            <person name="Hansen M.A."/>
            <person name="Xu Z."/>
            <person name="Tabak M.A."/>
            <person name="Sorensen S.J."/>
            <person name="Hansen L.H."/>
        </authorList>
    </citation>
    <scope>NUCLEOTIDE SEQUENCE</scope>
    <source>
        <strain evidence="2">RGFK1416</strain>
    </source>
</reference>
<organism evidence="2">
    <name type="scientific">uncultured prokaryote</name>
    <dbReference type="NCBI Taxonomy" id="198431"/>
    <lineage>
        <taxon>unclassified sequences</taxon>
        <taxon>environmental samples</taxon>
    </lineage>
</organism>
<sequence>MCVNPILIPNPNYKGQLGRIAKSPYWFLSDTSSRYIPISCGHCYECVQKKQSFLVQRTQMEALDNYLYFVTLTYNSQSIQVLDINGYKHQYAPYSDIQNMFKRFRAHNPEFPKFRYMVCSEYGGDNHRPHWHMIISVPKSLDDTTSTKYHYESILRKGILKEWCRNVGSDKKPVYKPLCTYIRNKKGYTYDVHLITTRYTSKGRSTELDVAYYVSKYVTKFDPWIERKRSALKLNLNSSAFHDVWRLIGPRCHMSKGYGNPKSTKVISHIRKGIDYSLSSVDPKTGYNNQIYLFISPADGSYFPLSSYYIQKYLTIEDKITMYYRDNNPETCRYADTPIFSTNKSPDEIRDGLIAHSKRCKSILSRNSSSIDEQVNFDKLSRNNYLYIDIDDSNTSSDVSFDNSVFDDLPEFVDPPANPLLDKLLQPRMDIVDTREQVGFERYWLRRPSERYPHGVYRFRPVYKKN</sequence>
<accession>A0A0H5Q595</accession>
<reference evidence="2" key="1">
    <citation type="submission" date="2015-06" db="EMBL/GenBank/DDBJ databases">
        <authorList>
            <person name="Joergensen T."/>
        </authorList>
    </citation>
    <scope>NUCLEOTIDE SEQUENCE</scope>
    <source>
        <strain evidence="2">RGFK1416</strain>
    </source>
</reference>
<evidence type="ECO:0000259" key="1">
    <source>
        <dbReference type="Pfam" id="PF23343"/>
    </source>
</evidence>